<dbReference type="Proteomes" id="UP000247792">
    <property type="component" value="Unassembled WGS sequence"/>
</dbReference>
<comment type="PTM">
    <text evidence="9">Cleaved by prepilin peptidase.</text>
</comment>
<keyword evidence="7" id="KW-1133">Transmembrane helix</keyword>
<proteinExistence type="inferred from homology"/>
<dbReference type="InterPro" id="IPR003413">
    <property type="entry name" value="T2SS_GspI_C"/>
</dbReference>
<comment type="function">
    <text evidence="9">Component of the type II secretion system required for the energy-dependent secretion of extracellular factors such as proteases and toxins from the periplasm.</text>
</comment>
<dbReference type="PROSITE" id="PS00409">
    <property type="entry name" value="PROKAR_NTER_METHYL"/>
    <property type="match status" value="1"/>
</dbReference>
<keyword evidence="6" id="KW-0812">Transmembrane</keyword>
<keyword evidence="4 9" id="KW-0488">Methylation</keyword>
<dbReference type="Gene3D" id="3.30.1300.30">
    <property type="entry name" value="GSPII I/J protein-like"/>
    <property type="match status" value="1"/>
</dbReference>
<feature type="domain" description="Type II secretion system protein GspI C-terminal" evidence="10">
    <location>
        <begin position="43"/>
        <end position="121"/>
    </location>
</feature>
<comment type="subunit">
    <text evidence="9">Type II secretion is composed of four main components: the outer membrane complex, the inner membrane complex, the cytoplasmic secretion ATPase and the periplasm-spanning pseudopilus.</text>
</comment>
<evidence type="ECO:0000256" key="8">
    <source>
        <dbReference type="ARBA" id="ARBA00023136"/>
    </source>
</evidence>
<dbReference type="GO" id="GO:0015627">
    <property type="term" value="C:type II protein secretion system complex"/>
    <property type="evidence" value="ECO:0007669"/>
    <property type="project" value="UniProtKB-UniRule"/>
</dbReference>
<keyword evidence="3" id="KW-1003">Cell membrane</keyword>
<dbReference type="GO" id="GO:0005886">
    <property type="term" value="C:plasma membrane"/>
    <property type="evidence" value="ECO:0007669"/>
    <property type="project" value="UniProtKB-SubCell"/>
</dbReference>
<dbReference type="InterPro" id="IPR045584">
    <property type="entry name" value="Pilin-like"/>
</dbReference>
<dbReference type="OrthoDB" id="5296572at2"/>
<gene>
    <name evidence="11" type="ORF">DFR42_101262</name>
</gene>
<dbReference type="SUPFAM" id="SSF54523">
    <property type="entry name" value="Pili subunits"/>
    <property type="match status" value="1"/>
</dbReference>
<sequence>MRHLRSQSGFTLLEVLVALVIVGTALGASLRAVGSLTQNSSSLRASMMATWSAENRLAQIRLAHEWPAFGERTFACPQGDLHLMCEEHVIATPNPSFRRVEVFVYEADSPERRIIKLTQVVPNAL</sequence>
<evidence type="ECO:0000256" key="1">
    <source>
        <dbReference type="ARBA" id="ARBA00004377"/>
    </source>
</evidence>
<evidence type="ECO:0000256" key="9">
    <source>
        <dbReference type="RuleBase" id="RU368030"/>
    </source>
</evidence>
<evidence type="ECO:0000256" key="4">
    <source>
        <dbReference type="ARBA" id="ARBA00022481"/>
    </source>
</evidence>
<dbReference type="NCBIfam" id="TIGR01707">
    <property type="entry name" value="gspI"/>
    <property type="match status" value="1"/>
</dbReference>
<evidence type="ECO:0000256" key="5">
    <source>
        <dbReference type="ARBA" id="ARBA00022519"/>
    </source>
</evidence>
<keyword evidence="8" id="KW-0472">Membrane</keyword>
<name>A0A318JH20_9BURK</name>
<evidence type="ECO:0000313" key="12">
    <source>
        <dbReference type="Proteomes" id="UP000247792"/>
    </source>
</evidence>
<comment type="caution">
    <text evidence="11">The sequence shown here is derived from an EMBL/GenBank/DDBJ whole genome shotgun (WGS) entry which is preliminary data.</text>
</comment>
<evidence type="ECO:0000256" key="6">
    <source>
        <dbReference type="ARBA" id="ARBA00022692"/>
    </source>
</evidence>
<dbReference type="Pfam" id="PF02501">
    <property type="entry name" value="T2SSI"/>
    <property type="match status" value="1"/>
</dbReference>
<keyword evidence="5 9" id="KW-0997">Cell inner membrane</keyword>
<dbReference type="InterPro" id="IPR010052">
    <property type="entry name" value="T2SS_protein-GspI"/>
</dbReference>
<dbReference type="RefSeq" id="WP_110253145.1">
    <property type="nucleotide sequence ID" value="NZ_QJKB01000001.1"/>
</dbReference>
<evidence type="ECO:0000256" key="2">
    <source>
        <dbReference type="ARBA" id="ARBA00008358"/>
    </source>
</evidence>
<evidence type="ECO:0000259" key="10">
    <source>
        <dbReference type="Pfam" id="PF02501"/>
    </source>
</evidence>
<dbReference type="GO" id="GO:0015628">
    <property type="term" value="P:protein secretion by the type II secretion system"/>
    <property type="evidence" value="ECO:0007669"/>
    <property type="project" value="UniProtKB-UniRule"/>
</dbReference>
<reference evidence="11 12" key="1">
    <citation type="submission" date="2018-05" db="EMBL/GenBank/DDBJ databases">
        <title>Genomic Encyclopedia of Type Strains, Phase IV (KMG-IV): sequencing the most valuable type-strain genomes for metagenomic binning, comparative biology and taxonomic classification.</title>
        <authorList>
            <person name="Goeker M."/>
        </authorList>
    </citation>
    <scope>NUCLEOTIDE SEQUENCE [LARGE SCALE GENOMIC DNA]</scope>
    <source>
        <strain evidence="11 12">DSM 19792</strain>
    </source>
</reference>
<dbReference type="NCBIfam" id="TIGR02532">
    <property type="entry name" value="IV_pilin_GFxxxE"/>
    <property type="match status" value="1"/>
</dbReference>
<dbReference type="InterPro" id="IPR012902">
    <property type="entry name" value="N_methyl_site"/>
</dbReference>
<organism evidence="11 12">
    <name type="scientific">Undibacterium pigrum</name>
    <dbReference type="NCBI Taxonomy" id="401470"/>
    <lineage>
        <taxon>Bacteria</taxon>
        <taxon>Pseudomonadati</taxon>
        <taxon>Pseudomonadota</taxon>
        <taxon>Betaproteobacteria</taxon>
        <taxon>Burkholderiales</taxon>
        <taxon>Oxalobacteraceae</taxon>
        <taxon>Undibacterium</taxon>
    </lineage>
</organism>
<evidence type="ECO:0000256" key="3">
    <source>
        <dbReference type="ARBA" id="ARBA00022475"/>
    </source>
</evidence>
<keyword evidence="12" id="KW-1185">Reference proteome</keyword>
<accession>A0A318JH20</accession>
<comment type="subcellular location">
    <subcellularLocation>
        <location evidence="1 9">Cell inner membrane</location>
        <topology evidence="1 9">Single-pass membrane protein</topology>
    </subcellularLocation>
</comment>
<dbReference type="PANTHER" id="PTHR38779:SF2">
    <property type="entry name" value="TYPE II SECRETION SYSTEM PROTEIN I-RELATED"/>
    <property type="match status" value="1"/>
</dbReference>
<evidence type="ECO:0000313" key="11">
    <source>
        <dbReference type="EMBL" id="PXX46689.1"/>
    </source>
</evidence>
<dbReference type="Pfam" id="PF07963">
    <property type="entry name" value="N_methyl"/>
    <property type="match status" value="1"/>
</dbReference>
<evidence type="ECO:0000256" key="7">
    <source>
        <dbReference type="ARBA" id="ARBA00022989"/>
    </source>
</evidence>
<comment type="similarity">
    <text evidence="2 9">Belongs to the GSP I family.</text>
</comment>
<dbReference type="AlphaFoldDB" id="A0A318JH20"/>
<dbReference type="EMBL" id="QJKB01000001">
    <property type="protein sequence ID" value="PXX46689.1"/>
    <property type="molecule type" value="Genomic_DNA"/>
</dbReference>
<protein>
    <recommendedName>
        <fullName evidence="9">Type II secretion system protein I</fullName>
        <shortName evidence="9">T2SS minor pseudopilin I</shortName>
    </recommendedName>
</protein>
<dbReference type="PANTHER" id="PTHR38779">
    <property type="entry name" value="TYPE II SECRETION SYSTEM PROTEIN I-RELATED"/>
    <property type="match status" value="1"/>
</dbReference>